<sequence>MAWWPFLTALLLGALAAAALPPLGLVPLLLLAVPGLLWLVARCARASEAFWLGFAFGFGHHVFGLYWITEAILIEAAQFWWFVPLAVPGLAAILALFIAVPVVLAWYAAPGWRRVVMLAAAWTLADLARQFIGGGFPWNPWASVWALPGEIGTVMLQPLALIGTPGVTGLTVLLAGLPALGRRGWIGLAAALLAWAGFGLWWRAAREAAPPGVTAILVQGDIAEGQKWSAERALEIFRRHLDLTQEGVYQAGPGAKLVIWPETASPYPLLADAEARRAISEAAGGSPALVGSVRWGADGRPRNSLIALDGTGAVVGVYDKFHLVPGGEYQPDWLPLPVQIVPGGGFAPGKGPRTLRLPGLPAVGPLICYEAIYPHQVADERARPGVLVNVTNDAWFGDSSGPRQHLAAARMRAIEEGVPLLRAANTGISAAFDGHGRELARLGMDRQGVVTIPVPGELPPTPFARTGLFLPFMLALVAVMATFPWKNAFFKTKNHTMI</sequence>
<feature type="transmembrane region" description="Helical" evidence="9">
    <location>
        <begin position="468"/>
        <end position="485"/>
    </location>
</feature>
<dbReference type="InterPro" id="IPR003010">
    <property type="entry name" value="C-N_Hydrolase"/>
</dbReference>
<evidence type="ECO:0000256" key="3">
    <source>
        <dbReference type="ARBA" id="ARBA00022475"/>
    </source>
</evidence>
<dbReference type="GO" id="GO:0016410">
    <property type="term" value="F:N-acyltransferase activity"/>
    <property type="evidence" value="ECO:0007669"/>
    <property type="project" value="UniProtKB-UniRule"/>
</dbReference>
<evidence type="ECO:0000256" key="5">
    <source>
        <dbReference type="ARBA" id="ARBA00022692"/>
    </source>
</evidence>
<protein>
    <recommendedName>
        <fullName evidence="9">Apolipoprotein N-acyltransferase</fullName>
        <shortName evidence="9">ALP N-acyltransferase</shortName>
        <ecNumber evidence="9">2.3.1.269</ecNumber>
    </recommendedName>
</protein>
<organism evidence="11">
    <name type="scientific">Acidicaldus sp</name>
    <dbReference type="NCBI Taxonomy" id="1872105"/>
    <lineage>
        <taxon>Bacteria</taxon>
        <taxon>Pseudomonadati</taxon>
        <taxon>Pseudomonadota</taxon>
        <taxon>Alphaproteobacteria</taxon>
        <taxon>Acetobacterales</taxon>
        <taxon>Acetobacteraceae</taxon>
        <taxon>Acidicaldus</taxon>
    </lineage>
</organism>
<reference evidence="11" key="1">
    <citation type="journal article" date="2020" name="mSystems">
        <title>Genome- and Community-Level Interaction Insights into Carbon Utilization and Element Cycling Functions of Hydrothermarchaeota in Hydrothermal Sediment.</title>
        <authorList>
            <person name="Zhou Z."/>
            <person name="Liu Y."/>
            <person name="Xu W."/>
            <person name="Pan J."/>
            <person name="Luo Z.H."/>
            <person name="Li M."/>
        </authorList>
    </citation>
    <scope>NUCLEOTIDE SEQUENCE</scope>
    <source>
        <strain evidence="11">SpSt-997</strain>
    </source>
</reference>
<proteinExistence type="inferred from homology"/>
<keyword evidence="4 9" id="KW-0808">Transferase</keyword>
<comment type="catalytic activity">
    <reaction evidence="9">
        <text>N-terminal S-1,2-diacyl-sn-glyceryl-L-cysteinyl-[lipoprotein] + a glycerophospholipid = N-acyl-S-1,2-diacyl-sn-glyceryl-L-cysteinyl-[lipoprotein] + a 2-acyl-sn-glycero-3-phospholipid + H(+)</text>
        <dbReference type="Rhea" id="RHEA:48228"/>
        <dbReference type="Rhea" id="RHEA-COMP:14681"/>
        <dbReference type="Rhea" id="RHEA-COMP:14684"/>
        <dbReference type="ChEBI" id="CHEBI:15378"/>
        <dbReference type="ChEBI" id="CHEBI:136912"/>
        <dbReference type="ChEBI" id="CHEBI:140656"/>
        <dbReference type="ChEBI" id="CHEBI:140657"/>
        <dbReference type="ChEBI" id="CHEBI:140660"/>
        <dbReference type="EC" id="2.3.1.269"/>
    </reaction>
</comment>
<dbReference type="EC" id="2.3.1.269" evidence="9"/>
<dbReference type="PANTHER" id="PTHR38686:SF1">
    <property type="entry name" value="APOLIPOPROTEIN N-ACYLTRANSFERASE"/>
    <property type="match status" value="1"/>
</dbReference>
<keyword evidence="6 9" id="KW-1133">Transmembrane helix</keyword>
<keyword evidence="8 9" id="KW-0012">Acyltransferase</keyword>
<dbReference type="PANTHER" id="PTHR38686">
    <property type="entry name" value="APOLIPOPROTEIN N-ACYLTRANSFERASE"/>
    <property type="match status" value="1"/>
</dbReference>
<dbReference type="InterPro" id="IPR004563">
    <property type="entry name" value="Apolipo_AcylTrfase"/>
</dbReference>
<dbReference type="CDD" id="cd07571">
    <property type="entry name" value="ALP_N-acyl_transferase"/>
    <property type="match status" value="1"/>
</dbReference>
<evidence type="ECO:0000256" key="1">
    <source>
        <dbReference type="ARBA" id="ARBA00004651"/>
    </source>
</evidence>
<dbReference type="Pfam" id="PF20154">
    <property type="entry name" value="LNT_N"/>
    <property type="match status" value="1"/>
</dbReference>
<dbReference type="InterPro" id="IPR036526">
    <property type="entry name" value="C-N_Hydrolase_sf"/>
</dbReference>
<accession>A0A8J4HCH0</accession>
<dbReference type="PROSITE" id="PS50263">
    <property type="entry name" value="CN_HYDROLASE"/>
    <property type="match status" value="1"/>
</dbReference>
<evidence type="ECO:0000259" key="10">
    <source>
        <dbReference type="PROSITE" id="PS50263"/>
    </source>
</evidence>
<dbReference type="Pfam" id="PF00795">
    <property type="entry name" value="CN_hydrolase"/>
    <property type="match status" value="1"/>
</dbReference>
<comment type="pathway">
    <text evidence="9">Protein modification; lipoprotein biosynthesis (N-acyl transfer).</text>
</comment>
<comment type="similarity">
    <text evidence="2 9">Belongs to the CN hydrolase family. Apolipoprotein N-acyltransferase subfamily.</text>
</comment>
<evidence type="ECO:0000256" key="2">
    <source>
        <dbReference type="ARBA" id="ARBA00010065"/>
    </source>
</evidence>
<feature type="transmembrane region" description="Helical" evidence="9">
    <location>
        <begin position="80"/>
        <end position="108"/>
    </location>
</feature>
<dbReference type="AlphaFoldDB" id="A0A8J4HCH0"/>
<feature type="transmembrane region" description="Helical" evidence="9">
    <location>
        <begin position="115"/>
        <end position="136"/>
    </location>
</feature>
<keyword evidence="5 9" id="KW-0812">Transmembrane</keyword>
<name>A0A8J4HCH0_9PROT</name>
<dbReference type="SUPFAM" id="SSF56317">
    <property type="entry name" value="Carbon-nitrogen hydrolase"/>
    <property type="match status" value="1"/>
</dbReference>
<dbReference type="NCBIfam" id="TIGR00546">
    <property type="entry name" value="lnt"/>
    <property type="match status" value="1"/>
</dbReference>
<dbReference type="GO" id="GO:0005886">
    <property type="term" value="C:plasma membrane"/>
    <property type="evidence" value="ECO:0007669"/>
    <property type="project" value="UniProtKB-SubCell"/>
</dbReference>
<dbReference type="Gene3D" id="3.60.110.10">
    <property type="entry name" value="Carbon-nitrogen hydrolase"/>
    <property type="match status" value="1"/>
</dbReference>
<feature type="transmembrane region" description="Helical" evidence="9">
    <location>
        <begin position="184"/>
        <end position="202"/>
    </location>
</feature>
<feature type="transmembrane region" description="Helical" evidence="9">
    <location>
        <begin position="49"/>
        <end position="68"/>
    </location>
</feature>
<evidence type="ECO:0000256" key="4">
    <source>
        <dbReference type="ARBA" id="ARBA00022679"/>
    </source>
</evidence>
<evidence type="ECO:0000256" key="8">
    <source>
        <dbReference type="ARBA" id="ARBA00023315"/>
    </source>
</evidence>
<dbReference type="GO" id="GO:0042158">
    <property type="term" value="P:lipoprotein biosynthetic process"/>
    <property type="evidence" value="ECO:0007669"/>
    <property type="project" value="UniProtKB-UniRule"/>
</dbReference>
<evidence type="ECO:0000256" key="9">
    <source>
        <dbReference type="HAMAP-Rule" id="MF_01148"/>
    </source>
</evidence>
<evidence type="ECO:0000256" key="6">
    <source>
        <dbReference type="ARBA" id="ARBA00022989"/>
    </source>
</evidence>
<dbReference type="InterPro" id="IPR045378">
    <property type="entry name" value="LNT_N"/>
</dbReference>
<evidence type="ECO:0000313" key="11">
    <source>
        <dbReference type="EMBL" id="HGC43290.1"/>
    </source>
</evidence>
<keyword evidence="3 9" id="KW-1003">Cell membrane</keyword>
<dbReference type="EMBL" id="DTQM01000176">
    <property type="protein sequence ID" value="HGC43290.1"/>
    <property type="molecule type" value="Genomic_DNA"/>
</dbReference>
<comment type="subcellular location">
    <subcellularLocation>
        <location evidence="1 9">Cell membrane</location>
        <topology evidence="1 9">Multi-pass membrane protein</topology>
    </subcellularLocation>
</comment>
<comment type="caution">
    <text evidence="11">The sequence shown here is derived from an EMBL/GenBank/DDBJ whole genome shotgun (WGS) entry which is preliminary data.</text>
</comment>
<dbReference type="UniPathway" id="UPA00666"/>
<dbReference type="HAMAP" id="MF_01148">
    <property type="entry name" value="Lnt"/>
    <property type="match status" value="1"/>
</dbReference>
<comment type="function">
    <text evidence="9">Catalyzes the phospholipid dependent N-acylation of the N-terminal cysteine of apolipoprotein, the last step in lipoprotein maturation.</text>
</comment>
<feature type="transmembrane region" description="Helical" evidence="9">
    <location>
        <begin position="156"/>
        <end position="177"/>
    </location>
</feature>
<feature type="domain" description="CN hydrolase" evidence="10">
    <location>
        <begin position="218"/>
        <end position="460"/>
    </location>
</feature>
<keyword evidence="7 9" id="KW-0472">Membrane</keyword>
<feature type="transmembrane region" description="Helical" evidence="9">
    <location>
        <begin position="26"/>
        <end position="44"/>
    </location>
</feature>
<evidence type="ECO:0000256" key="7">
    <source>
        <dbReference type="ARBA" id="ARBA00023136"/>
    </source>
</evidence>
<gene>
    <name evidence="9 11" type="primary">lnt</name>
    <name evidence="11" type="ORF">ENY07_08755</name>
</gene>